<dbReference type="SMART" id="SM00421">
    <property type="entry name" value="HTH_LUXR"/>
    <property type="match status" value="1"/>
</dbReference>
<reference evidence="6 7" key="1">
    <citation type="submission" date="2020-07" db="EMBL/GenBank/DDBJ databases">
        <title>Endozoicomonas sp. nov., isolated from sediment.</title>
        <authorList>
            <person name="Gu T."/>
        </authorList>
    </citation>
    <scope>NUCLEOTIDE SEQUENCE [LARGE SCALE GENOMIC DNA]</scope>
    <source>
        <strain evidence="6 7">SM1973</strain>
    </source>
</reference>
<dbReference type="CDD" id="cd06170">
    <property type="entry name" value="LuxR_C_like"/>
    <property type="match status" value="1"/>
</dbReference>
<dbReference type="GO" id="GO:0006355">
    <property type="term" value="P:regulation of DNA-templated transcription"/>
    <property type="evidence" value="ECO:0007669"/>
    <property type="project" value="InterPro"/>
</dbReference>
<dbReference type="InterPro" id="IPR051015">
    <property type="entry name" value="EvgA-like"/>
</dbReference>
<dbReference type="PANTHER" id="PTHR45566">
    <property type="entry name" value="HTH-TYPE TRANSCRIPTIONAL REGULATOR YHJB-RELATED"/>
    <property type="match status" value="1"/>
</dbReference>
<dbReference type="Pfam" id="PF00072">
    <property type="entry name" value="Response_reg"/>
    <property type="match status" value="1"/>
</dbReference>
<evidence type="ECO:0000256" key="2">
    <source>
        <dbReference type="ARBA" id="ARBA00023125"/>
    </source>
</evidence>
<dbReference type="InterPro" id="IPR011006">
    <property type="entry name" value="CheY-like_superfamily"/>
</dbReference>
<gene>
    <name evidence="6" type="ORF">H0A36_14250</name>
</gene>
<dbReference type="PANTHER" id="PTHR45566:SF1">
    <property type="entry name" value="HTH-TYPE TRANSCRIPTIONAL REGULATOR YHJB-RELATED"/>
    <property type="match status" value="1"/>
</dbReference>
<keyword evidence="1 3" id="KW-0597">Phosphoprotein</keyword>
<feature type="modified residue" description="4-aspartylphosphate" evidence="3">
    <location>
        <position position="58"/>
    </location>
</feature>
<evidence type="ECO:0000313" key="6">
    <source>
        <dbReference type="EMBL" id="NYZ67175.1"/>
    </source>
</evidence>
<dbReference type="EMBL" id="JACCKB010000022">
    <property type="protein sequence ID" value="NYZ67175.1"/>
    <property type="molecule type" value="Genomic_DNA"/>
</dbReference>
<feature type="domain" description="Response regulatory" evidence="5">
    <location>
        <begin position="6"/>
        <end position="123"/>
    </location>
</feature>
<dbReference type="Pfam" id="PF00196">
    <property type="entry name" value="GerE"/>
    <property type="match status" value="1"/>
</dbReference>
<dbReference type="AlphaFoldDB" id="A0A853IDB7"/>
<dbReference type="RefSeq" id="WP_180569200.1">
    <property type="nucleotide sequence ID" value="NZ_JACCKB010000022.1"/>
</dbReference>
<proteinExistence type="predicted"/>
<evidence type="ECO:0000313" key="7">
    <source>
        <dbReference type="Proteomes" id="UP000569732"/>
    </source>
</evidence>
<name>A0A853IDB7_9GAMM</name>
<accession>A0A853IDB7</accession>
<sequence length="224" mass="24400">MITPYTIAIADDHPLFRSALKQALSQGFPEATLLEADSMLSLQTLVRQCQNLDLILLDLMMPGADGLSGLIYLRSHHPAIPVAVVSASEDQSVIQQVMNQGAAGFIPKSAPLPLINKALTCIFNGEIWLPEQYANQTTSTSPEIHNVTDKLASLTPQQYRVLIMMTEGLLNKQIAFDLGVSEATIKAHATAIFKKLNVRNRTQAVILMKQLAVKLPELNTANAS</sequence>
<dbReference type="CDD" id="cd17535">
    <property type="entry name" value="REC_NarL-like"/>
    <property type="match status" value="1"/>
</dbReference>
<dbReference type="GO" id="GO:0003677">
    <property type="term" value="F:DNA binding"/>
    <property type="evidence" value="ECO:0007669"/>
    <property type="project" value="UniProtKB-KW"/>
</dbReference>
<dbReference type="InterPro" id="IPR016032">
    <property type="entry name" value="Sig_transdc_resp-reg_C-effctor"/>
</dbReference>
<dbReference type="GO" id="GO:0000160">
    <property type="term" value="P:phosphorelay signal transduction system"/>
    <property type="evidence" value="ECO:0007669"/>
    <property type="project" value="InterPro"/>
</dbReference>
<dbReference type="PROSITE" id="PS50110">
    <property type="entry name" value="RESPONSE_REGULATORY"/>
    <property type="match status" value="1"/>
</dbReference>
<dbReference type="SMART" id="SM00448">
    <property type="entry name" value="REC"/>
    <property type="match status" value="1"/>
</dbReference>
<evidence type="ECO:0000256" key="1">
    <source>
        <dbReference type="ARBA" id="ARBA00022553"/>
    </source>
</evidence>
<protein>
    <submittedName>
        <fullName evidence="6">Response regulator transcription factor</fullName>
    </submittedName>
</protein>
<evidence type="ECO:0000259" key="5">
    <source>
        <dbReference type="PROSITE" id="PS50110"/>
    </source>
</evidence>
<dbReference type="InterPro" id="IPR001789">
    <property type="entry name" value="Sig_transdc_resp-reg_receiver"/>
</dbReference>
<dbReference type="PROSITE" id="PS00622">
    <property type="entry name" value="HTH_LUXR_1"/>
    <property type="match status" value="1"/>
</dbReference>
<dbReference type="SUPFAM" id="SSF46894">
    <property type="entry name" value="C-terminal effector domain of the bipartite response regulators"/>
    <property type="match status" value="1"/>
</dbReference>
<dbReference type="Gene3D" id="3.40.50.2300">
    <property type="match status" value="1"/>
</dbReference>
<dbReference type="PRINTS" id="PR00038">
    <property type="entry name" value="HTHLUXR"/>
</dbReference>
<comment type="caution">
    <text evidence="6">The sequence shown here is derived from an EMBL/GenBank/DDBJ whole genome shotgun (WGS) entry which is preliminary data.</text>
</comment>
<evidence type="ECO:0000259" key="4">
    <source>
        <dbReference type="PROSITE" id="PS50043"/>
    </source>
</evidence>
<organism evidence="6 7">
    <name type="scientific">Spartinivicinus marinus</name>
    <dbReference type="NCBI Taxonomy" id="2994442"/>
    <lineage>
        <taxon>Bacteria</taxon>
        <taxon>Pseudomonadati</taxon>
        <taxon>Pseudomonadota</taxon>
        <taxon>Gammaproteobacteria</taxon>
        <taxon>Oceanospirillales</taxon>
        <taxon>Zooshikellaceae</taxon>
        <taxon>Spartinivicinus</taxon>
    </lineage>
</organism>
<evidence type="ECO:0000256" key="3">
    <source>
        <dbReference type="PROSITE-ProRule" id="PRU00169"/>
    </source>
</evidence>
<dbReference type="InterPro" id="IPR058245">
    <property type="entry name" value="NreC/VraR/RcsB-like_REC"/>
</dbReference>
<feature type="domain" description="HTH luxR-type" evidence="4">
    <location>
        <begin position="147"/>
        <end position="212"/>
    </location>
</feature>
<keyword evidence="7" id="KW-1185">Reference proteome</keyword>
<dbReference type="InterPro" id="IPR000792">
    <property type="entry name" value="Tscrpt_reg_LuxR_C"/>
</dbReference>
<dbReference type="SUPFAM" id="SSF52172">
    <property type="entry name" value="CheY-like"/>
    <property type="match status" value="1"/>
</dbReference>
<dbReference type="Proteomes" id="UP000569732">
    <property type="component" value="Unassembled WGS sequence"/>
</dbReference>
<keyword evidence="2" id="KW-0238">DNA-binding</keyword>
<dbReference type="PROSITE" id="PS50043">
    <property type="entry name" value="HTH_LUXR_2"/>
    <property type="match status" value="1"/>
</dbReference>